<protein>
    <submittedName>
        <fullName evidence="1">Uncharacterized protein</fullName>
    </submittedName>
</protein>
<dbReference type="Proteomes" id="UP000092377">
    <property type="component" value="Unassembled WGS sequence"/>
</dbReference>
<gene>
    <name evidence="1" type="ORF">AYY18_06060</name>
</gene>
<name>A0A1B8HFD7_9GAMM</name>
<reference evidence="2" key="1">
    <citation type="submission" date="2016-06" db="EMBL/GenBank/DDBJ databases">
        <authorList>
            <person name="Butler K."/>
        </authorList>
    </citation>
    <scope>NUCLEOTIDE SEQUENCE [LARGE SCALE GENOMIC DNA]</scope>
    <source>
        <strain evidence="2">GCSL-Mp20</strain>
    </source>
</reference>
<sequence length="128" mass="14669">MMLYTQIAATEPAGTEMTILDMMKKYRVYHSKAWSAFRVLEKTGAIEVTRRKGKTSVFRFTADAAELIKAYEADVSSRRRLPRSEDRVTLTYQDISESAFKQKQNQLIAAFTAKQRVLRKVNGIRNDG</sequence>
<organism evidence="1 2">
    <name type="scientific">Morganella psychrotolerans</name>
    <dbReference type="NCBI Taxonomy" id="368603"/>
    <lineage>
        <taxon>Bacteria</taxon>
        <taxon>Pseudomonadati</taxon>
        <taxon>Pseudomonadota</taxon>
        <taxon>Gammaproteobacteria</taxon>
        <taxon>Enterobacterales</taxon>
        <taxon>Morganellaceae</taxon>
        <taxon>Morganella</taxon>
    </lineage>
</organism>
<evidence type="ECO:0000313" key="1">
    <source>
        <dbReference type="EMBL" id="OBU07781.1"/>
    </source>
</evidence>
<proteinExistence type="predicted"/>
<dbReference type="RefSeq" id="WP_067403041.1">
    <property type="nucleotide sequence ID" value="NZ_LZEY01000023.1"/>
</dbReference>
<accession>A0A1B8HFD7</accession>
<dbReference type="AlphaFoldDB" id="A0A1B8HFD7"/>
<dbReference type="EMBL" id="LZEY01000023">
    <property type="protein sequence ID" value="OBU07781.1"/>
    <property type="molecule type" value="Genomic_DNA"/>
</dbReference>
<keyword evidence="2" id="KW-1185">Reference proteome</keyword>
<comment type="caution">
    <text evidence="1">The sequence shown here is derived from an EMBL/GenBank/DDBJ whole genome shotgun (WGS) entry which is preliminary data.</text>
</comment>
<evidence type="ECO:0000313" key="2">
    <source>
        <dbReference type="Proteomes" id="UP000092377"/>
    </source>
</evidence>